<feature type="chain" id="PRO_5004580669" evidence="1">
    <location>
        <begin position="19"/>
        <end position="59"/>
    </location>
</feature>
<dbReference type="EnsemblMetazoa" id="tetur10g05320.1">
    <property type="protein sequence ID" value="tetur10g05320.1"/>
    <property type="gene ID" value="tetur10g05320"/>
</dbReference>
<evidence type="ECO:0000313" key="3">
    <source>
        <dbReference type="Proteomes" id="UP000015104"/>
    </source>
</evidence>
<evidence type="ECO:0000256" key="1">
    <source>
        <dbReference type="SAM" id="SignalP"/>
    </source>
</evidence>
<dbReference type="EMBL" id="CAEY01000040">
    <property type="status" value="NOT_ANNOTATED_CDS"/>
    <property type="molecule type" value="Genomic_DNA"/>
</dbReference>
<reference evidence="2" key="2">
    <citation type="submission" date="2015-06" db="UniProtKB">
        <authorList>
            <consortium name="EnsemblMetazoa"/>
        </authorList>
    </citation>
    <scope>IDENTIFICATION</scope>
</reference>
<dbReference type="AlphaFoldDB" id="T1KG34"/>
<name>T1KG34_TETUR</name>
<reference evidence="3" key="1">
    <citation type="submission" date="2011-08" db="EMBL/GenBank/DDBJ databases">
        <authorList>
            <person name="Rombauts S."/>
        </authorList>
    </citation>
    <scope>NUCLEOTIDE SEQUENCE</scope>
    <source>
        <strain evidence="3">London</strain>
    </source>
</reference>
<dbReference type="HOGENOM" id="CLU_2963790_0_0_1"/>
<protein>
    <submittedName>
        <fullName evidence="2">Uncharacterized protein</fullName>
    </submittedName>
</protein>
<keyword evidence="3" id="KW-1185">Reference proteome</keyword>
<sequence length="59" mass="6334">MKLFAIIFFLYNFVLVYSQSGIIPKSLGDYVNEAQANATKAGLGATPNLAKLSVGRVGR</sequence>
<organism evidence="2 3">
    <name type="scientific">Tetranychus urticae</name>
    <name type="common">Two-spotted spider mite</name>
    <dbReference type="NCBI Taxonomy" id="32264"/>
    <lineage>
        <taxon>Eukaryota</taxon>
        <taxon>Metazoa</taxon>
        <taxon>Ecdysozoa</taxon>
        <taxon>Arthropoda</taxon>
        <taxon>Chelicerata</taxon>
        <taxon>Arachnida</taxon>
        <taxon>Acari</taxon>
        <taxon>Acariformes</taxon>
        <taxon>Trombidiformes</taxon>
        <taxon>Prostigmata</taxon>
        <taxon>Eleutherengona</taxon>
        <taxon>Raphignathae</taxon>
        <taxon>Tetranychoidea</taxon>
        <taxon>Tetranychidae</taxon>
        <taxon>Tetranychus</taxon>
    </lineage>
</organism>
<keyword evidence="1" id="KW-0732">Signal</keyword>
<proteinExistence type="predicted"/>
<feature type="signal peptide" evidence="1">
    <location>
        <begin position="1"/>
        <end position="18"/>
    </location>
</feature>
<evidence type="ECO:0000313" key="2">
    <source>
        <dbReference type="EnsemblMetazoa" id="tetur10g05320.1"/>
    </source>
</evidence>
<dbReference type="Proteomes" id="UP000015104">
    <property type="component" value="Unassembled WGS sequence"/>
</dbReference>
<accession>T1KG34</accession>